<organism evidence="2 3">
    <name type="scientific">Flaviaesturariibacter amylovorans</name>
    <dbReference type="NCBI Taxonomy" id="1084520"/>
    <lineage>
        <taxon>Bacteria</taxon>
        <taxon>Pseudomonadati</taxon>
        <taxon>Bacteroidota</taxon>
        <taxon>Chitinophagia</taxon>
        <taxon>Chitinophagales</taxon>
        <taxon>Chitinophagaceae</taxon>
        <taxon>Flaviaestuariibacter</taxon>
    </lineage>
</organism>
<keyword evidence="3" id="KW-1185">Reference proteome</keyword>
<gene>
    <name evidence="2" type="ORF">GCM10023184_34880</name>
</gene>
<keyword evidence="1" id="KW-0732">Signal</keyword>
<evidence type="ECO:0000313" key="3">
    <source>
        <dbReference type="Proteomes" id="UP001501725"/>
    </source>
</evidence>
<evidence type="ECO:0000256" key="1">
    <source>
        <dbReference type="SAM" id="SignalP"/>
    </source>
</evidence>
<evidence type="ECO:0000313" key="2">
    <source>
        <dbReference type="EMBL" id="GAA4338438.1"/>
    </source>
</evidence>
<proteinExistence type="predicted"/>
<feature type="signal peptide" evidence="1">
    <location>
        <begin position="1"/>
        <end position="39"/>
    </location>
</feature>
<name>A0ABP8HF23_9BACT</name>
<sequence>MKGNGPPHVSFPWYTFTKPGLMRMLLLALLLPAAGSLHAQTVTFTDLCRLIDLRGDTAALIHYAKGLGFDPGYPSGGEQTLLGKMDSSRQAYTEYLTLYFKNDSVMLLKYQTQYKTIFRSIFDKVAEDTAALRMHVDPIPEVSQEGFILGPYMFTFQLRNPNDPRGWILLGRMPFIRPGSE</sequence>
<dbReference type="EMBL" id="BAABGY010000011">
    <property type="protein sequence ID" value="GAA4338438.1"/>
    <property type="molecule type" value="Genomic_DNA"/>
</dbReference>
<dbReference type="Proteomes" id="UP001501725">
    <property type="component" value="Unassembled WGS sequence"/>
</dbReference>
<accession>A0ABP8HF23</accession>
<comment type="caution">
    <text evidence="2">The sequence shown here is derived from an EMBL/GenBank/DDBJ whole genome shotgun (WGS) entry which is preliminary data.</text>
</comment>
<feature type="chain" id="PRO_5046928802" description="DUF4864 domain-containing protein" evidence="1">
    <location>
        <begin position="40"/>
        <end position="181"/>
    </location>
</feature>
<protein>
    <recommendedName>
        <fullName evidence="4">DUF4864 domain-containing protein</fullName>
    </recommendedName>
</protein>
<evidence type="ECO:0008006" key="4">
    <source>
        <dbReference type="Google" id="ProtNLM"/>
    </source>
</evidence>
<reference evidence="3" key="1">
    <citation type="journal article" date="2019" name="Int. J. Syst. Evol. Microbiol.">
        <title>The Global Catalogue of Microorganisms (GCM) 10K type strain sequencing project: providing services to taxonomists for standard genome sequencing and annotation.</title>
        <authorList>
            <consortium name="The Broad Institute Genomics Platform"/>
            <consortium name="The Broad Institute Genome Sequencing Center for Infectious Disease"/>
            <person name="Wu L."/>
            <person name="Ma J."/>
        </authorList>
    </citation>
    <scope>NUCLEOTIDE SEQUENCE [LARGE SCALE GENOMIC DNA]</scope>
    <source>
        <strain evidence="3">JCM 17919</strain>
    </source>
</reference>